<evidence type="ECO:0000313" key="3">
    <source>
        <dbReference type="Proteomes" id="UP000310506"/>
    </source>
</evidence>
<dbReference type="SUPFAM" id="SSF56037">
    <property type="entry name" value="PheT/TilS domain"/>
    <property type="match status" value="1"/>
</dbReference>
<dbReference type="Pfam" id="PF03483">
    <property type="entry name" value="B3_4"/>
    <property type="match status" value="1"/>
</dbReference>
<accession>A0A4S3B4L5</accession>
<keyword evidence="3" id="KW-1185">Reference proteome</keyword>
<dbReference type="AlphaFoldDB" id="A0A4S3B4L5"/>
<dbReference type="Proteomes" id="UP000310506">
    <property type="component" value="Unassembled WGS sequence"/>
</dbReference>
<organism evidence="2 3">
    <name type="scientific">Vagococcus silagei</name>
    <dbReference type="NCBI Taxonomy" id="2508885"/>
    <lineage>
        <taxon>Bacteria</taxon>
        <taxon>Bacillati</taxon>
        <taxon>Bacillota</taxon>
        <taxon>Bacilli</taxon>
        <taxon>Lactobacillales</taxon>
        <taxon>Enterococcaceae</taxon>
        <taxon>Vagococcus</taxon>
    </lineage>
</organism>
<dbReference type="RefSeq" id="WP_136137685.1">
    <property type="nucleotide sequence ID" value="NZ_SDGV01000026.1"/>
</dbReference>
<dbReference type="EMBL" id="SDGV01000026">
    <property type="protein sequence ID" value="THB60346.1"/>
    <property type="molecule type" value="Genomic_DNA"/>
</dbReference>
<reference evidence="2 3" key="1">
    <citation type="submission" date="2019-01" db="EMBL/GenBank/DDBJ databases">
        <title>Vagococcus silagei sp. nov. isolated from brewer's grain.</title>
        <authorList>
            <person name="Guu J.-R."/>
        </authorList>
    </citation>
    <scope>NUCLEOTIDE SEQUENCE [LARGE SCALE GENOMIC DNA]</scope>
    <source>
        <strain evidence="2 3">2B-2</strain>
    </source>
</reference>
<evidence type="ECO:0000259" key="1">
    <source>
        <dbReference type="SMART" id="SM00873"/>
    </source>
</evidence>
<feature type="domain" description="B3/B4 tRNA-binding" evidence="1">
    <location>
        <begin position="61"/>
        <end position="213"/>
    </location>
</feature>
<evidence type="ECO:0000313" key="2">
    <source>
        <dbReference type="EMBL" id="THB60346.1"/>
    </source>
</evidence>
<comment type="caution">
    <text evidence="2">The sequence shown here is derived from an EMBL/GenBank/DDBJ whole genome shotgun (WGS) entry which is preliminary data.</text>
</comment>
<dbReference type="SMART" id="SM00873">
    <property type="entry name" value="B3_4"/>
    <property type="match status" value="1"/>
</dbReference>
<gene>
    <name evidence="2" type="ORF">ESZ54_10880</name>
</gene>
<dbReference type="InterPro" id="IPR005146">
    <property type="entry name" value="B3/B4_tRNA-bd"/>
</dbReference>
<dbReference type="GO" id="GO:0003723">
    <property type="term" value="F:RNA binding"/>
    <property type="evidence" value="ECO:0007669"/>
    <property type="project" value="InterPro"/>
</dbReference>
<proteinExistence type="predicted"/>
<dbReference type="PANTHER" id="PTHR39209:SF2">
    <property type="entry name" value="CYTOPLASMIC PROTEIN"/>
    <property type="match status" value="1"/>
</dbReference>
<dbReference type="PANTHER" id="PTHR39209">
    <property type="match status" value="1"/>
</dbReference>
<name>A0A4S3B4L5_9ENTE</name>
<dbReference type="Gene3D" id="3.50.40.10">
    <property type="entry name" value="Phenylalanyl-trna Synthetase, Chain B, domain 3"/>
    <property type="match status" value="1"/>
</dbReference>
<protein>
    <recommendedName>
        <fullName evidence="1">B3/B4 tRNA-binding domain-containing protein</fullName>
    </recommendedName>
</protein>
<dbReference type="GO" id="GO:0004826">
    <property type="term" value="F:phenylalanine-tRNA ligase activity"/>
    <property type="evidence" value="ECO:0007669"/>
    <property type="project" value="InterPro"/>
</dbReference>
<dbReference type="OrthoDB" id="1550991at2"/>
<dbReference type="InterPro" id="IPR020825">
    <property type="entry name" value="Phe-tRNA_synthase-like_B3/B4"/>
</dbReference>
<sequence>MDYKLDDSLKTLGIDTIVVATVHGLDTLAALPEQLETELQQIEAAVLKQSLESLEDNQVVQGYYEMIQKIKRSKKKYPPTVEALIKNVQRRESLPRINSVVDLYNLEALTSYFSIGAHDLRKITFPIEFTVSGREDVFHPIMSSEKKVMPFDYLYRDQNGVLAYLDCRDSEDYKLDEQTTDAIFVIQGNEYTSTESRVEALERFIKKLQVMTPEITYQIEIIT</sequence>